<sequence length="195" mass="23605">DMTQIDDFVWATEYKNGMRKMLSFFRINDAYATFKWGWNFEFIPKCSGSKVVWAKTDKSIYTHIYEISPYFYNAGKVKREDRKKVVMTRYEIDINNIEKGLEHKIKHHQEVFYFLLPEIKKYYQSTETMEQVLNKIDENLNHWYFSFINPNLKIVRVFIEYHLGLHEKAINDLEAIEFLSSDIKNQYRKKLLSLK</sequence>
<gene>
    <name evidence="1" type="ORF">O8D18_15195</name>
</gene>
<proteinExistence type="predicted"/>
<evidence type="ECO:0000313" key="2">
    <source>
        <dbReference type="Proteomes" id="UP001148455"/>
    </source>
</evidence>
<protein>
    <submittedName>
        <fullName evidence="1">Uncharacterized protein</fullName>
    </submittedName>
</protein>
<reference evidence="1" key="1">
    <citation type="submission" date="2022-12" db="EMBL/GenBank/DDBJ databases">
        <title>Genome of R. gnavus strain RSHDN_123.</title>
        <authorList>
            <person name="Abdugheni R."/>
        </authorList>
    </citation>
    <scope>NUCLEOTIDE SEQUENCE</scope>
    <source>
        <strain evidence="1">RSHDN_123</strain>
    </source>
</reference>
<accession>A0A9X3HLX7</accession>
<evidence type="ECO:0000313" key="1">
    <source>
        <dbReference type="EMBL" id="MCZ7695324.1"/>
    </source>
</evidence>
<dbReference type="EMBL" id="JAPZED010000049">
    <property type="protein sequence ID" value="MCZ7695324.1"/>
    <property type="molecule type" value="Genomic_DNA"/>
</dbReference>
<comment type="caution">
    <text evidence="1">The sequence shown here is derived from an EMBL/GenBank/DDBJ whole genome shotgun (WGS) entry which is preliminary data.</text>
</comment>
<name>A0A9X3HLX7_MEDGN</name>
<organism evidence="1 2">
    <name type="scientific">Mediterraneibacter gnavus</name>
    <name type="common">Ruminococcus gnavus</name>
    <dbReference type="NCBI Taxonomy" id="33038"/>
    <lineage>
        <taxon>Bacteria</taxon>
        <taxon>Bacillati</taxon>
        <taxon>Bacillota</taxon>
        <taxon>Clostridia</taxon>
        <taxon>Lachnospirales</taxon>
        <taxon>Lachnospiraceae</taxon>
        <taxon>Mediterraneibacter</taxon>
    </lineage>
</organism>
<dbReference type="AlphaFoldDB" id="A0A9X3HLX7"/>
<dbReference type="Proteomes" id="UP001148455">
    <property type="component" value="Unassembled WGS sequence"/>
</dbReference>
<feature type="non-terminal residue" evidence="1">
    <location>
        <position position="1"/>
    </location>
</feature>
<dbReference type="RefSeq" id="WP_269763164.1">
    <property type="nucleotide sequence ID" value="NZ_JAPZEC010000049.1"/>
</dbReference>